<dbReference type="Pfam" id="PF13276">
    <property type="entry name" value="HTH_21"/>
    <property type="match status" value="1"/>
</dbReference>
<dbReference type="Gene3D" id="3.30.420.10">
    <property type="entry name" value="Ribonuclease H-like superfamily/Ribonuclease H"/>
    <property type="match status" value="1"/>
</dbReference>
<evidence type="ECO:0000313" key="4">
    <source>
        <dbReference type="Proteomes" id="UP000018949"/>
    </source>
</evidence>
<dbReference type="PANTHER" id="PTHR46889">
    <property type="entry name" value="TRANSPOSASE INSF FOR INSERTION SEQUENCE IS3B-RELATED"/>
    <property type="match status" value="1"/>
</dbReference>
<keyword evidence="4" id="KW-1185">Reference proteome</keyword>
<dbReference type="InterPro" id="IPR048020">
    <property type="entry name" value="Transpos_IS3"/>
</dbReference>
<reference evidence="3 4" key="1">
    <citation type="submission" date="2013-12" db="EMBL/GenBank/DDBJ databases">
        <title>NBRP : Genome information of microbial organism related human and environment.</title>
        <authorList>
            <person name="Hattori M."/>
            <person name="Oshima K."/>
            <person name="Inaba H."/>
            <person name="Suda W."/>
            <person name="Sakamoto M."/>
            <person name="Iino T."/>
            <person name="Kitahara M."/>
            <person name="Oshida Y."/>
            <person name="Iida T."/>
            <person name="Kudo T."/>
            <person name="Itoh T."/>
            <person name="Ahmed I."/>
            <person name="Ohkuma M."/>
        </authorList>
    </citation>
    <scope>NUCLEOTIDE SEQUENCE [LARGE SCALE GENOMIC DNA]</scope>
    <source>
        <strain evidence="3 4">JCM 21738</strain>
    </source>
</reference>
<dbReference type="InterPro" id="IPR050900">
    <property type="entry name" value="Transposase_IS3/IS150/IS904"/>
</dbReference>
<dbReference type="Proteomes" id="UP000018949">
    <property type="component" value="Unassembled WGS sequence"/>
</dbReference>
<dbReference type="AlphaFoldDB" id="W4RWH4"/>
<dbReference type="Pfam" id="PF00665">
    <property type="entry name" value="rve"/>
    <property type="match status" value="1"/>
</dbReference>
<dbReference type="InterPro" id="IPR036397">
    <property type="entry name" value="RNaseH_sf"/>
</dbReference>
<dbReference type="InterPro" id="IPR025948">
    <property type="entry name" value="HTH-like_dom"/>
</dbReference>
<organism evidence="3 4">
    <name type="scientific">Mesobacillus boroniphilus JCM 21738</name>
    <dbReference type="NCBI Taxonomy" id="1294265"/>
    <lineage>
        <taxon>Bacteria</taxon>
        <taxon>Bacillati</taxon>
        <taxon>Bacillota</taxon>
        <taxon>Bacilli</taxon>
        <taxon>Bacillales</taxon>
        <taxon>Bacillaceae</taxon>
        <taxon>Mesobacillus</taxon>
    </lineage>
</organism>
<feature type="domain" description="Integrase catalytic" evidence="2">
    <location>
        <begin position="116"/>
        <end position="280"/>
    </location>
</feature>
<dbReference type="SUPFAM" id="SSF53098">
    <property type="entry name" value="Ribonuclease H-like"/>
    <property type="match status" value="1"/>
</dbReference>
<sequence length="285" mass="33533">MVSHLCKVSGVSRQGYYNYFSAKQVERRKDREKKDESLRDLVLKAYNFKNRKKGARQIKMVLAGQFGVVFNLKRIRRIMKKYGIESPFRRANPYKRILKATQEHKVVPNLLKREFKQGIPYKVLLTDITYLYFGKGKRAYLSTIIDASTNEVLAHQVSDRVTLDIATDTLKKLKRNRKIKLPKGAYIHSDQGGHYTSPVYQKLVKKFRLGQSMSRRGNCWDNAPQESFFGHFKDLADIKSCETLEELKQEVKAAIHYYNHYRYQWNMKKMTPVQYRDHLLKVKVA</sequence>
<evidence type="ECO:0000256" key="1">
    <source>
        <dbReference type="ARBA" id="ARBA00002286"/>
    </source>
</evidence>
<proteinExistence type="predicted"/>
<dbReference type="eggNOG" id="COG2801">
    <property type="taxonomic scope" value="Bacteria"/>
</dbReference>
<dbReference type="EMBL" id="BAUW01000207">
    <property type="protein sequence ID" value="GAE48442.1"/>
    <property type="molecule type" value="Genomic_DNA"/>
</dbReference>
<gene>
    <name evidence="3" type="ORF">JCM21738_5579</name>
</gene>
<protein>
    <submittedName>
        <fullName evidence="3">Mobile element protein</fullName>
    </submittedName>
</protein>
<evidence type="ECO:0000259" key="2">
    <source>
        <dbReference type="PROSITE" id="PS50994"/>
    </source>
</evidence>
<dbReference type="PROSITE" id="PS50994">
    <property type="entry name" value="INTEGRASE"/>
    <property type="match status" value="1"/>
</dbReference>
<name>W4RWH4_9BACI</name>
<dbReference type="NCBIfam" id="NF033516">
    <property type="entry name" value="transpos_IS3"/>
    <property type="match status" value="1"/>
</dbReference>
<evidence type="ECO:0000313" key="3">
    <source>
        <dbReference type="EMBL" id="GAE48442.1"/>
    </source>
</evidence>
<accession>W4RWH4</accession>
<dbReference type="InterPro" id="IPR001584">
    <property type="entry name" value="Integrase_cat-core"/>
</dbReference>
<dbReference type="GO" id="GO:0015074">
    <property type="term" value="P:DNA integration"/>
    <property type="evidence" value="ECO:0007669"/>
    <property type="project" value="InterPro"/>
</dbReference>
<dbReference type="PANTHER" id="PTHR46889:SF5">
    <property type="entry name" value="INTEGRASE PROTEIN"/>
    <property type="match status" value="1"/>
</dbReference>
<dbReference type="GO" id="GO:0003676">
    <property type="term" value="F:nucleic acid binding"/>
    <property type="evidence" value="ECO:0007669"/>
    <property type="project" value="InterPro"/>
</dbReference>
<comment type="caution">
    <text evidence="3">The sequence shown here is derived from an EMBL/GenBank/DDBJ whole genome shotgun (WGS) entry which is preliminary data.</text>
</comment>
<comment type="function">
    <text evidence="1">Involved in the transposition of the insertion sequence.</text>
</comment>
<dbReference type="InterPro" id="IPR012337">
    <property type="entry name" value="RNaseH-like_sf"/>
</dbReference>
<dbReference type="Pfam" id="PF13333">
    <property type="entry name" value="rve_2"/>
    <property type="match status" value="1"/>
</dbReference>